<reference evidence="2 3" key="1">
    <citation type="submission" date="2021-06" db="EMBL/GenBank/DDBJ databases">
        <title>Caerostris darwini draft genome.</title>
        <authorList>
            <person name="Kono N."/>
            <person name="Arakawa K."/>
        </authorList>
    </citation>
    <scope>NUCLEOTIDE SEQUENCE [LARGE SCALE GENOMIC DNA]</scope>
</reference>
<keyword evidence="3" id="KW-1185">Reference proteome</keyword>
<dbReference type="EMBL" id="BPLQ01008461">
    <property type="protein sequence ID" value="GIY37548.1"/>
    <property type="molecule type" value="Genomic_DNA"/>
</dbReference>
<proteinExistence type="predicted"/>
<name>A0AAV4T0Y7_9ARAC</name>
<feature type="chain" id="PRO_5043439222" evidence="1">
    <location>
        <begin position="26"/>
        <end position="138"/>
    </location>
</feature>
<comment type="caution">
    <text evidence="2">The sequence shown here is derived from an EMBL/GenBank/DDBJ whole genome shotgun (WGS) entry which is preliminary data.</text>
</comment>
<dbReference type="Proteomes" id="UP001054837">
    <property type="component" value="Unassembled WGS sequence"/>
</dbReference>
<accession>A0AAV4T0Y7</accession>
<evidence type="ECO:0000313" key="3">
    <source>
        <dbReference type="Proteomes" id="UP001054837"/>
    </source>
</evidence>
<feature type="signal peptide" evidence="1">
    <location>
        <begin position="1"/>
        <end position="25"/>
    </location>
</feature>
<keyword evidence="1" id="KW-0732">Signal</keyword>
<protein>
    <submittedName>
        <fullName evidence="2">Uncharacterized protein</fullName>
    </submittedName>
</protein>
<gene>
    <name evidence="2" type="ORF">CDAR_222411</name>
</gene>
<organism evidence="2 3">
    <name type="scientific">Caerostris darwini</name>
    <dbReference type="NCBI Taxonomy" id="1538125"/>
    <lineage>
        <taxon>Eukaryota</taxon>
        <taxon>Metazoa</taxon>
        <taxon>Ecdysozoa</taxon>
        <taxon>Arthropoda</taxon>
        <taxon>Chelicerata</taxon>
        <taxon>Arachnida</taxon>
        <taxon>Araneae</taxon>
        <taxon>Araneomorphae</taxon>
        <taxon>Entelegynae</taxon>
        <taxon>Araneoidea</taxon>
        <taxon>Araneidae</taxon>
        <taxon>Caerostris</taxon>
    </lineage>
</organism>
<evidence type="ECO:0000313" key="2">
    <source>
        <dbReference type="EMBL" id="GIY37548.1"/>
    </source>
</evidence>
<evidence type="ECO:0000256" key="1">
    <source>
        <dbReference type="SAM" id="SignalP"/>
    </source>
</evidence>
<sequence length="138" mass="14573">MVPLAREVCAIVLLQGSICLSLAKGSSWRVLRDPLLCTPDVLSLPGNGGWTAGWVSTGQTPELLRRQKARDNVLGGHSHGNLLSGGTHMDPLARELCAIVLLQGSICLSLAKGSSWRVLRDPLLCTPDELSLPGNGGL</sequence>
<dbReference type="AlphaFoldDB" id="A0AAV4T0Y7"/>